<name>A0ABS0VXK5_9CORY</name>
<comment type="caution">
    <text evidence="2">The sequence shown here is derived from an EMBL/GenBank/DDBJ whole genome shotgun (WGS) entry which is preliminary data.</text>
</comment>
<gene>
    <name evidence="2" type="ORF">JDV76_10980</name>
</gene>
<keyword evidence="3" id="KW-1185">Reference proteome</keyword>
<dbReference type="EMBL" id="JAEIOT010000015">
    <property type="protein sequence ID" value="MBI9001479.1"/>
    <property type="molecule type" value="Genomic_DNA"/>
</dbReference>
<sequence length="133" mass="14008">MGSQDDANASEQGISRRIQDGDNSGEAGPVTATETTTLTATKQITPPVGSTRCRTSGGWDVFAATERTSCPFSVTVGEQLRAGRAGPGWETRTSLLVYSPVTEKNYVVVCGSSGGENYDCATTTDARVILIKR</sequence>
<protein>
    <submittedName>
        <fullName evidence="2">Uncharacterized protein</fullName>
    </submittedName>
</protein>
<accession>A0ABS0VXK5</accession>
<evidence type="ECO:0000313" key="2">
    <source>
        <dbReference type="EMBL" id="MBI9001479.1"/>
    </source>
</evidence>
<feature type="region of interest" description="Disordered" evidence="1">
    <location>
        <begin position="1"/>
        <end position="51"/>
    </location>
</feature>
<evidence type="ECO:0000256" key="1">
    <source>
        <dbReference type="SAM" id="MobiDB-lite"/>
    </source>
</evidence>
<organism evidence="2 3">
    <name type="scientific">Corynebacterium marambiense</name>
    <dbReference type="NCBI Taxonomy" id="2765364"/>
    <lineage>
        <taxon>Bacteria</taxon>
        <taxon>Bacillati</taxon>
        <taxon>Actinomycetota</taxon>
        <taxon>Actinomycetes</taxon>
        <taxon>Mycobacteriales</taxon>
        <taxon>Corynebacteriaceae</taxon>
        <taxon>Corynebacterium</taxon>
    </lineage>
</organism>
<feature type="compositionally biased region" description="Low complexity" evidence="1">
    <location>
        <begin position="27"/>
        <end position="47"/>
    </location>
</feature>
<dbReference type="RefSeq" id="WP_198736935.1">
    <property type="nucleotide sequence ID" value="NZ_JAEIOT010000015.1"/>
</dbReference>
<proteinExistence type="predicted"/>
<reference evidence="2 3" key="1">
    <citation type="submission" date="2020-12" db="EMBL/GenBank/DDBJ databases">
        <title>Genome public.</title>
        <authorList>
            <person name="Sun Q."/>
        </authorList>
    </citation>
    <scope>NUCLEOTIDE SEQUENCE [LARGE SCALE GENOMIC DNA]</scope>
    <source>
        <strain evidence="2 3">CCM 8864</strain>
    </source>
</reference>
<dbReference type="Proteomes" id="UP000625574">
    <property type="component" value="Unassembled WGS sequence"/>
</dbReference>
<evidence type="ECO:0000313" key="3">
    <source>
        <dbReference type="Proteomes" id="UP000625574"/>
    </source>
</evidence>
<feature type="compositionally biased region" description="Polar residues" evidence="1">
    <location>
        <begin position="1"/>
        <end position="13"/>
    </location>
</feature>